<reference evidence="16 17" key="1">
    <citation type="journal article" date="2015" name="Genome Announc.">
        <title>Expanding the biotechnology potential of lactobacilli through comparative genomics of 213 strains and associated genera.</title>
        <authorList>
            <person name="Sun Z."/>
            <person name="Harris H.M."/>
            <person name="McCann A."/>
            <person name="Guo C."/>
            <person name="Argimon S."/>
            <person name="Zhang W."/>
            <person name="Yang X."/>
            <person name="Jeffery I.B."/>
            <person name="Cooney J.C."/>
            <person name="Kagawa T.F."/>
            <person name="Liu W."/>
            <person name="Song Y."/>
            <person name="Salvetti E."/>
            <person name="Wrobel A."/>
            <person name="Rasinkangas P."/>
            <person name="Parkhill J."/>
            <person name="Rea M.C."/>
            <person name="O'Sullivan O."/>
            <person name="Ritari J."/>
            <person name="Douillard F.P."/>
            <person name="Paul Ross R."/>
            <person name="Yang R."/>
            <person name="Briner A.E."/>
            <person name="Felis G.E."/>
            <person name="de Vos W.M."/>
            <person name="Barrangou R."/>
            <person name="Klaenhammer T.R."/>
            <person name="Caufield P.W."/>
            <person name="Cui Y."/>
            <person name="Zhang H."/>
            <person name="O'Toole P.W."/>
        </authorList>
    </citation>
    <scope>NUCLEOTIDE SEQUENCE [LARGE SCALE GENOMIC DNA]</scope>
    <source>
        <strain evidence="16 17">DSM 16634</strain>
    </source>
</reference>
<dbReference type="Proteomes" id="UP000051324">
    <property type="component" value="Unassembled WGS sequence"/>
</dbReference>
<evidence type="ECO:0000256" key="14">
    <source>
        <dbReference type="PIRNR" id="PIRNR004491"/>
    </source>
</evidence>
<dbReference type="InterPro" id="IPR002606">
    <property type="entry name" value="Riboflavin_kinase_bac"/>
</dbReference>
<dbReference type="eggNOG" id="COG0196">
    <property type="taxonomic scope" value="Bacteria"/>
</dbReference>
<dbReference type="STRING" id="1423724.FC32_GL001321"/>
<evidence type="ECO:0000256" key="1">
    <source>
        <dbReference type="ARBA" id="ARBA00004726"/>
    </source>
</evidence>
<dbReference type="CDD" id="cd02064">
    <property type="entry name" value="FAD_synthetase_N"/>
    <property type="match status" value="1"/>
</dbReference>
<evidence type="ECO:0000313" key="16">
    <source>
        <dbReference type="EMBL" id="KRL84045.1"/>
    </source>
</evidence>
<keyword evidence="11" id="KW-0511">Multifunctional enzyme</keyword>
<dbReference type="Pfam" id="PF01687">
    <property type="entry name" value="Flavokinase"/>
    <property type="match status" value="1"/>
</dbReference>
<evidence type="ECO:0000256" key="9">
    <source>
        <dbReference type="ARBA" id="ARBA00022827"/>
    </source>
</evidence>
<accession>A0A0R1TRK2</accession>
<evidence type="ECO:0000256" key="3">
    <source>
        <dbReference type="ARBA" id="ARBA00022630"/>
    </source>
</evidence>
<proteinExistence type="inferred from homology"/>
<evidence type="ECO:0000256" key="13">
    <source>
        <dbReference type="ARBA" id="ARBA00049494"/>
    </source>
</evidence>
<dbReference type="UniPathway" id="UPA00276">
    <property type="reaction ID" value="UER00406"/>
</dbReference>
<dbReference type="UniPathway" id="UPA00277">
    <property type="reaction ID" value="UER00407"/>
</dbReference>
<evidence type="ECO:0000313" key="17">
    <source>
        <dbReference type="Proteomes" id="UP000051324"/>
    </source>
</evidence>
<dbReference type="SUPFAM" id="SSF82114">
    <property type="entry name" value="Riboflavin kinase-like"/>
    <property type="match status" value="1"/>
</dbReference>
<dbReference type="Gene3D" id="3.40.50.620">
    <property type="entry name" value="HUPs"/>
    <property type="match status" value="1"/>
</dbReference>
<comment type="catalytic activity">
    <reaction evidence="12 14">
        <text>riboflavin + ATP = FMN + ADP + H(+)</text>
        <dbReference type="Rhea" id="RHEA:14357"/>
        <dbReference type="ChEBI" id="CHEBI:15378"/>
        <dbReference type="ChEBI" id="CHEBI:30616"/>
        <dbReference type="ChEBI" id="CHEBI:57986"/>
        <dbReference type="ChEBI" id="CHEBI:58210"/>
        <dbReference type="ChEBI" id="CHEBI:456216"/>
        <dbReference type="EC" id="2.7.1.26"/>
    </reaction>
</comment>
<dbReference type="InterPro" id="IPR023468">
    <property type="entry name" value="Riboflavin_kinase"/>
</dbReference>
<dbReference type="GO" id="GO:0009398">
    <property type="term" value="P:FMN biosynthetic process"/>
    <property type="evidence" value="ECO:0007669"/>
    <property type="project" value="UniProtKB-UniRule"/>
</dbReference>
<dbReference type="InterPro" id="IPR014729">
    <property type="entry name" value="Rossmann-like_a/b/a_fold"/>
</dbReference>
<dbReference type="AlphaFoldDB" id="A0A0R1TRK2"/>
<dbReference type="PATRIC" id="fig|1423724.4.peg.1381"/>
<evidence type="ECO:0000256" key="10">
    <source>
        <dbReference type="ARBA" id="ARBA00022840"/>
    </source>
</evidence>
<comment type="catalytic activity">
    <reaction evidence="13 14">
        <text>FMN + ATP + H(+) = FAD + diphosphate</text>
        <dbReference type="Rhea" id="RHEA:17237"/>
        <dbReference type="ChEBI" id="CHEBI:15378"/>
        <dbReference type="ChEBI" id="CHEBI:30616"/>
        <dbReference type="ChEBI" id="CHEBI:33019"/>
        <dbReference type="ChEBI" id="CHEBI:57692"/>
        <dbReference type="ChEBI" id="CHEBI:58210"/>
        <dbReference type="EC" id="2.7.7.2"/>
    </reaction>
</comment>
<sequence>MKVIELAEPYDKSVIYPGKIVLALGFFDGVHRGHQAVILAAKEQAKRLNAKLAVMTFDRHPSVIFQRKDPANLQYLTPLEEKLAHFKALGAELAYVVKFDEKLAHLAPQAFIDKYVVGLNAVGITAGQDYTYGPHELANMQNIAKYAKDRFEINCVALLEDGGKVGSTSIRAALDKGEVERAEKYLGYPYETTGIVVHGFERGRKIGFPTLNIETSNDKRLPAPGVYAVEVKFNETKESFVGMASIGYNETFGQDLAKTLEVNLFDFSDMVYGQKVTVSWKKYLRPMVKFATVDELIAQLKLDKQATINYFEKIN</sequence>
<keyword evidence="9 14" id="KW-0274">FAD</keyword>
<comment type="pathway">
    <text evidence="1 14">Cofactor biosynthesis; FAD biosynthesis; FAD from FMN: step 1/1.</text>
</comment>
<name>A0A0R1TRK2_9LACO</name>
<evidence type="ECO:0000256" key="6">
    <source>
        <dbReference type="ARBA" id="ARBA00022695"/>
    </source>
</evidence>
<keyword evidence="7 14" id="KW-0547">Nucleotide-binding</keyword>
<dbReference type="NCBIfam" id="TIGR00083">
    <property type="entry name" value="ribF"/>
    <property type="match status" value="1"/>
</dbReference>
<comment type="caution">
    <text evidence="16">The sequence shown here is derived from an EMBL/GenBank/DDBJ whole genome shotgun (WGS) entry which is preliminary data.</text>
</comment>
<evidence type="ECO:0000256" key="11">
    <source>
        <dbReference type="ARBA" id="ARBA00023268"/>
    </source>
</evidence>
<organism evidence="16 17">
    <name type="scientific">Ligilactobacillus apodemi DSM 16634 = JCM 16172</name>
    <dbReference type="NCBI Taxonomy" id="1423724"/>
    <lineage>
        <taxon>Bacteria</taxon>
        <taxon>Bacillati</taxon>
        <taxon>Bacillota</taxon>
        <taxon>Bacilli</taxon>
        <taxon>Lactobacillales</taxon>
        <taxon>Lactobacillaceae</taxon>
        <taxon>Ligilactobacillus</taxon>
    </lineage>
</organism>
<keyword evidence="8 14" id="KW-0418">Kinase</keyword>
<dbReference type="PANTHER" id="PTHR22749">
    <property type="entry name" value="RIBOFLAVIN KINASE/FMN ADENYLYLTRANSFERASE"/>
    <property type="match status" value="1"/>
</dbReference>
<dbReference type="EC" id="2.7.7.2" evidence="14"/>
<feature type="domain" description="Riboflavin kinase" evidence="15">
    <location>
        <begin position="185"/>
        <end position="312"/>
    </location>
</feature>
<dbReference type="SUPFAM" id="SSF52374">
    <property type="entry name" value="Nucleotidylyl transferase"/>
    <property type="match status" value="1"/>
</dbReference>
<keyword evidence="10 14" id="KW-0067">ATP-binding</keyword>
<dbReference type="Gene3D" id="2.40.30.30">
    <property type="entry name" value="Riboflavin kinase-like"/>
    <property type="match status" value="1"/>
</dbReference>
<dbReference type="InterPro" id="IPR015865">
    <property type="entry name" value="Riboflavin_kinase_bac/euk"/>
</dbReference>
<evidence type="ECO:0000256" key="7">
    <source>
        <dbReference type="ARBA" id="ARBA00022741"/>
    </source>
</evidence>
<evidence type="ECO:0000256" key="8">
    <source>
        <dbReference type="ARBA" id="ARBA00022777"/>
    </source>
</evidence>
<evidence type="ECO:0000256" key="4">
    <source>
        <dbReference type="ARBA" id="ARBA00022643"/>
    </source>
</evidence>
<evidence type="ECO:0000256" key="12">
    <source>
        <dbReference type="ARBA" id="ARBA00047880"/>
    </source>
</evidence>
<dbReference type="Pfam" id="PF06574">
    <property type="entry name" value="FAD_syn"/>
    <property type="match status" value="1"/>
</dbReference>
<dbReference type="SMART" id="SM00904">
    <property type="entry name" value="Flavokinase"/>
    <property type="match status" value="1"/>
</dbReference>
<evidence type="ECO:0000259" key="15">
    <source>
        <dbReference type="SMART" id="SM00904"/>
    </source>
</evidence>
<keyword evidence="4 14" id="KW-0288">FMN</keyword>
<dbReference type="InterPro" id="IPR015864">
    <property type="entry name" value="FAD_synthase"/>
</dbReference>
<dbReference type="GO" id="GO:0006747">
    <property type="term" value="P:FAD biosynthetic process"/>
    <property type="evidence" value="ECO:0007669"/>
    <property type="project" value="UniProtKB-UniRule"/>
</dbReference>
<dbReference type="RefSeq" id="WP_056957401.1">
    <property type="nucleotide sequence ID" value="NZ_AZFT01000053.1"/>
</dbReference>
<evidence type="ECO:0000256" key="5">
    <source>
        <dbReference type="ARBA" id="ARBA00022679"/>
    </source>
</evidence>
<protein>
    <recommendedName>
        <fullName evidence="14">Riboflavin biosynthesis protein</fullName>
    </recommendedName>
    <domain>
        <recommendedName>
            <fullName evidence="14">Riboflavin kinase</fullName>
            <ecNumber evidence="14">2.7.1.26</ecNumber>
        </recommendedName>
        <alternativeName>
            <fullName evidence="14">Flavokinase</fullName>
        </alternativeName>
    </domain>
    <domain>
        <recommendedName>
            <fullName evidence="14">FMN adenylyltransferase</fullName>
            <ecNumber evidence="14">2.7.7.2</ecNumber>
        </recommendedName>
        <alternativeName>
            <fullName evidence="14">FAD pyrophosphorylase</fullName>
        </alternativeName>
        <alternativeName>
            <fullName evidence="14">FAD synthase</fullName>
        </alternativeName>
    </domain>
</protein>
<gene>
    <name evidence="16" type="ORF">FC32_GL001321</name>
</gene>
<comment type="similarity">
    <text evidence="14">Belongs to the ribF family.</text>
</comment>
<dbReference type="EMBL" id="AZFT01000053">
    <property type="protein sequence ID" value="KRL84045.1"/>
    <property type="molecule type" value="Genomic_DNA"/>
</dbReference>
<dbReference type="GO" id="GO:0008531">
    <property type="term" value="F:riboflavin kinase activity"/>
    <property type="evidence" value="ECO:0007669"/>
    <property type="project" value="UniProtKB-UniRule"/>
</dbReference>
<dbReference type="PIRSF" id="PIRSF004491">
    <property type="entry name" value="FAD_Synth"/>
    <property type="match status" value="1"/>
</dbReference>
<keyword evidence="5 14" id="KW-0808">Transferase</keyword>
<dbReference type="InterPro" id="IPR023465">
    <property type="entry name" value="Riboflavin_kinase_dom_sf"/>
</dbReference>
<dbReference type="EC" id="2.7.1.26" evidence="14"/>
<comment type="pathway">
    <text evidence="2 14">Cofactor biosynthesis; FMN biosynthesis; FMN from riboflavin (ATP route): step 1/1.</text>
</comment>
<keyword evidence="6 14" id="KW-0548">Nucleotidyltransferase</keyword>
<dbReference type="GO" id="GO:0005524">
    <property type="term" value="F:ATP binding"/>
    <property type="evidence" value="ECO:0007669"/>
    <property type="project" value="UniProtKB-UniRule"/>
</dbReference>
<dbReference type="GO" id="GO:0003919">
    <property type="term" value="F:FMN adenylyltransferase activity"/>
    <property type="evidence" value="ECO:0007669"/>
    <property type="project" value="UniProtKB-UniRule"/>
</dbReference>
<evidence type="ECO:0000256" key="2">
    <source>
        <dbReference type="ARBA" id="ARBA00005201"/>
    </source>
</evidence>
<dbReference type="GO" id="GO:0009231">
    <property type="term" value="P:riboflavin biosynthetic process"/>
    <property type="evidence" value="ECO:0007669"/>
    <property type="project" value="InterPro"/>
</dbReference>
<keyword evidence="17" id="KW-1185">Reference proteome</keyword>
<keyword evidence="3 14" id="KW-0285">Flavoprotein</keyword>
<dbReference type="PANTHER" id="PTHR22749:SF6">
    <property type="entry name" value="RIBOFLAVIN KINASE"/>
    <property type="match status" value="1"/>
</dbReference>